<dbReference type="OrthoDB" id="9797743at2"/>
<keyword evidence="6" id="KW-0378">Hydrolase</keyword>
<dbReference type="GO" id="GO:0046872">
    <property type="term" value="F:metal ion binding"/>
    <property type="evidence" value="ECO:0007669"/>
    <property type="project" value="UniProtKB-KW"/>
</dbReference>
<dbReference type="SFLD" id="SFLDG01129">
    <property type="entry name" value="C1.5:_HAD__Beta-PGM__Phosphata"/>
    <property type="match status" value="1"/>
</dbReference>
<comment type="similarity">
    <text evidence="2">Belongs to the HAD-like hydrolase superfamily. CbbY/CbbZ/Gph/YieH family.</text>
</comment>
<dbReference type="EMBL" id="BJXL01000073">
    <property type="protein sequence ID" value="GEM84034.1"/>
    <property type="molecule type" value="Genomic_DNA"/>
</dbReference>
<dbReference type="RefSeq" id="WP_119339775.1">
    <property type="nucleotide sequence ID" value="NZ_BJXL01000073.1"/>
</dbReference>
<dbReference type="InterPro" id="IPR036412">
    <property type="entry name" value="HAD-like_sf"/>
</dbReference>
<keyword evidence="5" id="KW-0119">Carbohydrate metabolism</keyword>
<name>A0A511R353_9DEIN</name>
<dbReference type="InterPro" id="IPR023198">
    <property type="entry name" value="PGP-like_dom2"/>
</dbReference>
<evidence type="ECO:0000313" key="6">
    <source>
        <dbReference type="EMBL" id="GEM84034.1"/>
    </source>
</evidence>
<dbReference type="AlphaFoldDB" id="A0A511R353"/>
<evidence type="ECO:0000256" key="5">
    <source>
        <dbReference type="ARBA" id="ARBA00023277"/>
    </source>
</evidence>
<accession>A0A511R353</accession>
<comment type="cofactor">
    <cofactor evidence="1">
        <name>Mg(2+)</name>
        <dbReference type="ChEBI" id="CHEBI:18420"/>
    </cofactor>
</comment>
<dbReference type="Gene3D" id="3.40.50.1000">
    <property type="entry name" value="HAD superfamily/HAD-like"/>
    <property type="match status" value="1"/>
</dbReference>
<dbReference type="PRINTS" id="PR00413">
    <property type="entry name" value="HADHALOGNASE"/>
</dbReference>
<dbReference type="SFLD" id="SFLDG01135">
    <property type="entry name" value="C1.5.6:_HAD__Beta-PGM__Phospha"/>
    <property type="match status" value="1"/>
</dbReference>
<dbReference type="SFLD" id="SFLDS00003">
    <property type="entry name" value="Haloacid_Dehalogenase"/>
    <property type="match status" value="1"/>
</dbReference>
<dbReference type="InterPro" id="IPR051600">
    <property type="entry name" value="Beta-PGM-like"/>
</dbReference>
<dbReference type="Proteomes" id="UP000321197">
    <property type="component" value="Unassembled WGS sequence"/>
</dbReference>
<dbReference type="InterPro" id="IPR006439">
    <property type="entry name" value="HAD-SF_hydro_IA"/>
</dbReference>
<evidence type="ECO:0000256" key="3">
    <source>
        <dbReference type="ARBA" id="ARBA00022723"/>
    </source>
</evidence>
<evidence type="ECO:0000256" key="2">
    <source>
        <dbReference type="ARBA" id="ARBA00006171"/>
    </source>
</evidence>
<keyword evidence="4" id="KW-0460">Magnesium</keyword>
<sequence length="220" mass="24462">MKLKALLFDLDGTLADTDRLHEQAWLEGLARYGIQADHHYYQTQISGGLNPEIVRRILPQLSEAEGETFLTQKEARFRELAAGVRPLPGLRELWNWAQNRGLRRALVSNAPRVNALFMLERLELSFDCVVLSEELPAGKPDPLPYRRALELLGLSPDEALAFEDSPSGVRSAVGAGIRAVALTTGHRPEALEQAGAFLSIANFTDPRLWGWLQNHHPTAP</sequence>
<reference evidence="6 7" key="1">
    <citation type="submission" date="2019-07" db="EMBL/GenBank/DDBJ databases">
        <title>Whole genome shotgun sequence of Meiothermus hypogaeus NBRC 106114.</title>
        <authorList>
            <person name="Hosoyama A."/>
            <person name="Uohara A."/>
            <person name="Ohji S."/>
            <person name="Ichikawa N."/>
        </authorList>
    </citation>
    <scope>NUCLEOTIDE SEQUENCE [LARGE SCALE GENOMIC DNA]</scope>
    <source>
        <strain evidence="6 7">NBRC 106114</strain>
    </source>
</reference>
<keyword evidence="3" id="KW-0479">Metal-binding</keyword>
<organism evidence="6 7">
    <name type="scientific">Meiothermus hypogaeus NBRC 106114</name>
    <dbReference type="NCBI Taxonomy" id="1227553"/>
    <lineage>
        <taxon>Bacteria</taxon>
        <taxon>Thermotogati</taxon>
        <taxon>Deinococcota</taxon>
        <taxon>Deinococci</taxon>
        <taxon>Thermales</taxon>
        <taxon>Thermaceae</taxon>
        <taxon>Meiothermus</taxon>
    </lineage>
</organism>
<evidence type="ECO:0000313" key="7">
    <source>
        <dbReference type="Proteomes" id="UP000321197"/>
    </source>
</evidence>
<dbReference type="CDD" id="cd07505">
    <property type="entry name" value="HAD_BPGM-like"/>
    <property type="match status" value="1"/>
</dbReference>
<evidence type="ECO:0000256" key="4">
    <source>
        <dbReference type="ARBA" id="ARBA00022842"/>
    </source>
</evidence>
<proteinExistence type="inferred from homology"/>
<protein>
    <submittedName>
        <fullName evidence="6">Hydrolase</fullName>
    </submittedName>
</protein>
<dbReference type="PANTHER" id="PTHR46193:SF18">
    <property type="entry name" value="HEXITOL PHOSPHATASE B"/>
    <property type="match status" value="1"/>
</dbReference>
<dbReference type="NCBIfam" id="TIGR01509">
    <property type="entry name" value="HAD-SF-IA-v3"/>
    <property type="match status" value="1"/>
</dbReference>
<dbReference type="GO" id="GO:0016787">
    <property type="term" value="F:hydrolase activity"/>
    <property type="evidence" value="ECO:0007669"/>
    <property type="project" value="UniProtKB-KW"/>
</dbReference>
<dbReference type="PANTHER" id="PTHR46193">
    <property type="entry name" value="6-PHOSPHOGLUCONATE PHOSPHATASE"/>
    <property type="match status" value="1"/>
</dbReference>
<evidence type="ECO:0000256" key="1">
    <source>
        <dbReference type="ARBA" id="ARBA00001946"/>
    </source>
</evidence>
<dbReference type="Gene3D" id="1.10.150.240">
    <property type="entry name" value="Putative phosphatase, domain 2"/>
    <property type="match status" value="1"/>
</dbReference>
<dbReference type="InterPro" id="IPR023214">
    <property type="entry name" value="HAD_sf"/>
</dbReference>
<dbReference type="SUPFAM" id="SSF56784">
    <property type="entry name" value="HAD-like"/>
    <property type="match status" value="1"/>
</dbReference>
<dbReference type="Pfam" id="PF00702">
    <property type="entry name" value="Hydrolase"/>
    <property type="match status" value="1"/>
</dbReference>
<gene>
    <name evidence="6" type="ORF">MHY01S_22000</name>
</gene>
<comment type="caution">
    <text evidence="6">The sequence shown here is derived from an EMBL/GenBank/DDBJ whole genome shotgun (WGS) entry which is preliminary data.</text>
</comment>